<evidence type="ECO:0000313" key="2">
    <source>
        <dbReference type="EMBL" id="SFV38442.1"/>
    </source>
</evidence>
<dbReference type="OrthoDB" id="7631458at2"/>
<dbReference type="Pfam" id="PF11625">
    <property type="entry name" value="DUF3253"/>
    <property type="match status" value="1"/>
</dbReference>
<keyword evidence="3" id="KW-1185">Reference proteome</keyword>
<feature type="region of interest" description="Disordered" evidence="1">
    <location>
        <begin position="68"/>
        <end position="90"/>
    </location>
</feature>
<gene>
    <name evidence="2" type="ORF">SAMN05216456_3440</name>
</gene>
<dbReference type="InterPro" id="IPR021660">
    <property type="entry name" value="DUF3253"/>
</dbReference>
<dbReference type="AlphaFoldDB" id="A0A1I7NUY1"/>
<dbReference type="Proteomes" id="UP000199074">
    <property type="component" value="Unassembled WGS sequence"/>
</dbReference>
<evidence type="ECO:0008006" key="4">
    <source>
        <dbReference type="Google" id="ProtNLM"/>
    </source>
</evidence>
<dbReference type="RefSeq" id="WP_092426714.1">
    <property type="nucleotide sequence ID" value="NZ_FPCK01000004.1"/>
</dbReference>
<accession>A0A1I7NUY1</accession>
<reference evidence="2 3" key="1">
    <citation type="submission" date="2016-10" db="EMBL/GenBank/DDBJ databases">
        <authorList>
            <person name="de Groot N.N."/>
        </authorList>
    </citation>
    <scope>NUCLEOTIDE SEQUENCE [LARGE SCALE GENOMIC DNA]</scope>
    <source>
        <strain evidence="2 3">IPL20</strain>
    </source>
</reference>
<sequence length="90" mass="10170">MSGTEARQQARDGILGFVRRRAGKTTCPSEVARQLAESEGEPEAWRTYMDVVHAAVDDLLEQDRIHLSWKSKSMPTRSGPYRISGRHEKS</sequence>
<name>A0A1I7NUY1_9HYPH</name>
<dbReference type="Gene3D" id="1.10.10.10">
    <property type="entry name" value="Winged helix-like DNA-binding domain superfamily/Winged helix DNA-binding domain"/>
    <property type="match status" value="1"/>
</dbReference>
<evidence type="ECO:0000256" key="1">
    <source>
        <dbReference type="SAM" id="MobiDB-lite"/>
    </source>
</evidence>
<protein>
    <recommendedName>
        <fullName evidence="4">DUF3253 domain-containing protein</fullName>
    </recommendedName>
</protein>
<dbReference type="EMBL" id="FPCK01000004">
    <property type="protein sequence ID" value="SFV38442.1"/>
    <property type="molecule type" value="Genomic_DNA"/>
</dbReference>
<dbReference type="InterPro" id="IPR036390">
    <property type="entry name" value="WH_DNA-bd_sf"/>
</dbReference>
<organism evidence="2 3">
    <name type="scientific">Devosia crocina</name>
    <dbReference type="NCBI Taxonomy" id="429728"/>
    <lineage>
        <taxon>Bacteria</taxon>
        <taxon>Pseudomonadati</taxon>
        <taxon>Pseudomonadota</taxon>
        <taxon>Alphaproteobacteria</taxon>
        <taxon>Hyphomicrobiales</taxon>
        <taxon>Devosiaceae</taxon>
        <taxon>Devosia</taxon>
    </lineage>
</organism>
<evidence type="ECO:0000313" key="3">
    <source>
        <dbReference type="Proteomes" id="UP000199074"/>
    </source>
</evidence>
<dbReference type="SUPFAM" id="SSF46785">
    <property type="entry name" value="Winged helix' DNA-binding domain"/>
    <property type="match status" value="1"/>
</dbReference>
<dbReference type="InterPro" id="IPR036388">
    <property type="entry name" value="WH-like_DNA-bd_sf"/>
</dbReference>
<proteinExistence type="predicted"/>